<sequence length="204" mass="23004">MKKFCTVRTQGISISDLPDSKELLKELSKVKYRERYFQTLRGTIFALITVAASAVLVASIWLPVLQIYGNSMTPNLKAGDMIISVNSKNLEQGDVVAFYYNNKILVKRVIATSGQWVNIDKKGNVSVDGKKLKELYLQKRERAYGETNINLPYQVPDSHYFVMGDHRSVSIDSRNKAVGTVSEDQIVGKLTFRIWPLTRLGAIE</sequence>
<dbReference type="Proteomes" id="UP000183816">
    <property type="component" value="Unassembled WGS sequence"/>
</dbReference>
<organism evidence="9 10">
    <name type="scientific">Streptococcus equinus</name>
    <name type="common">Streptococcus bovis</name>
    <dbReference type="NCBI Taxonomy" id="1335"/>
    <lineage>
        <taxon>Bacteria</taxon>
        <taxon>Bacillati</taxon>
        <taxon>Bacillota</taxon>
        <taxon>Bacilli</taxon>
        <taxon>Lactobacillales</taxon>
        <taxon>Streptococcaceae</taxon>
        <taxon>Streptococcus</taxon>
    </lineage>
</organism>
<proteinExistence type="inferred from homology"/>
<dbReference type="PROSITE" id="PS00761">
    <property type="entry name" value="SPASE_I_3"/>
    <property type="match status" value="1"/>
</dbReference>
<dbReference type="GO" id="GO:0004252">
    <property type="term" value="F:serine-type endopeptidase activity"/>
    <property type="evidence" value="ECO:0007669"/>
    <property type="project" value="InterPro"/>
</dbReference>
<dbReference type="RefSeq" id="WP_074482439.1">
    <property type="nucleotide sequence ID" value="NZ_FNJK01000003.1"/>
</dbReference>
<evidence type="ECO:0000256" key="3">
    <source>
        <dbReference type="ARBA" id="ARBA00009370"/>
    </source>
</evidence>
<dbReference type="GO" id="GO:0006465">
    <property type="term" value="P:signal peptide processing"/>
    <property type="evidence" value="ECO:0007669"/>
    <property type="project" value="InterPro"/>
</dbReference>
<dbReference type="InterPro" id="IPR036286">
    <property type="entry name" value="LexA/Signal_pep-like_sf"/>
</dbReference>
<dbReference type="InterPro" id="IPR019758">
    <property type="entry name" value="Pept_S26A_signal_pept_1_CS"/>
</dbReference>
<name>A0A1H0NDT6_STREI</name>
<feature type="domain" description="Peptidase S26" evidence="8">
    <location>
        <begin position="43"/>
        <end position="195"/>
    </location>
</feature>
<dbReference type="GO" id="GO:0009003">
    <property type="term" value="F:signal peptidase activity"/>
    <property type="evidence" value="ECO:0007669"/>
    <property type="project" value="UniProtKB-EC"/>
</dbReference>
<dbReference type="NCBIfam" id="TIGR02227">
    <property type="entry name" value="sigpep_I_bact"/>
    <property type="match status" value="1"/>
</dbReference>
<evidence type="ECO:0000256" key="2">
    <source>
        <dbReference type="ARBA" id="ARBA00004401"/>
    </source>
</evidence>
<dbReference type="PANTHER" id="PTHR43390:SF1">
    <property type="entry name" value="CHLOROPLAST PROCESSING PEPTIDASE"/>
    <property type="match status" value="1"/>
</dbReference>
<keyword evidence="7" id="KW-0812">Transmembrane</keyword>
<dbReference type="AlphaFoldDB" id="A0A1H0NDT6"/>
<dbReference type="SUPFAM" id="SSF51306">
    <property type="entry name" value="LexA/Signal peptidase"/>
    <property type="match status" value="1"/>
</dbReference>
<keyword evidence="5 7" id="KW-0378">Hydrolase</keyword>
<reference evidence="9 10" key="1">
    <citation type="submission" date="2016-10" db="EMBL/GenBank/DDBJ databases">
        <authorList>
            <person name="de Groot N.N."/>
        </authorList>
    </citation>
    <scope>NUCLEOTIDE SEQUENCE [LARGE SCALE GENOMIC DNA]</scope>
    <source>
        <strain evidence="9 10">Sb04</strain>
    </source>
</reference>
<protein>
    <recommendedName>
        <fullName evidence="4 7">Signal peptidase I</fullName>
        <ecNumber evidence="4 7">3.4.21.89</ecNumber>
    </recommendedName>
</protein>
<accession>A0A1H0NDT6</accession>
<dbReference type="EMBL" id="FNJK01000003">
    <property type="protein sequence ID" value="SDO90909.1"/>
    <property type="molecule type" value="Genomic_DNA"/>
</dbReference>
<comment type="similarity">
    <text evidence="3 7">Belongs to the peptidase S26 family.</text>
</comment>
<evidence type="ECO:0000313" key="9">
    <source>
        <dbReference type="EMBL" id="SDO90909.1"/>
    </source>
</evidence>
<dbReference type="GO" id="GO:0005886">
    <property type="term" value="C:plasma membrane"/>
    <property type="evidence" value="ECO:0007669"/>
    <property type="project" value="UniProtKB-SubCell"/>
</dbReference>
<dbReference type="InterPro" id="IPR019533">
    <property type="entry name" value="Peptidase_S26"/>
</dbReference>
<evidence type="ECO:0000256" key="6">
    <source>
        <dbReference type="PIRSR" id="PIRSR600223-1"/>
    </source>
</evidence>
<keyword evidence="7" id="KW-0472">Membrane</keyword>
<evidence type="ECO:0000256" key="4">
    <source>
        <dbReference type="ARBA" id="ARBA00013208"/>
    </source>
</evidence>
<dbReference type="PRINTS" id="PR00727">
    <property type="entry name" value="LEADERPTASE"/>
</dbReference>
<comment type="catalytic activity">
    <reaction evidence="1 7">
        <text>Cleavage of hydrophobic, N-terminal signal or leader sequences from secreted and periplasmic proteins.</text>
        <dbReference type="EC" id="3.4.21.89"/>
    </reaction>
</comment>
<gene>
    <name evidence="9" type="ORF">SAMN05216347_10374</name>
</gene>
<feature type="active site" evidence="6">
    <location>
        <position position="71"/>
    </location>
</feature>
<feature type="transmembrane region" description="Helical" evidence="7">
    <location>
        <begin position="43"/>
        <end position="64"/>
    </location>
</feature>
<evidence type="ECO:0000259" key="8">
    <source>
        <dbReference type="Pfam" id="PF10502"/>
    </source>
</evidence>
<dbReference type="InterPro" id="IPR000223">
    <property type="entry name" value="Pept_S26A_signal_pept_1"/>
</dbReference>
<feature type="active site" evidence="6">
    <location>
        <position position="107"/>
    </location>
</feature>
<dbReference type="PANTHER" id="PTHR43390">
    <property type="entry name" value="SIGNAL PEPTIDASE I"/>
    <property type="match status" value="1"/>
</dbReference>
<evidence type="ECO:0000256" key="5">
    <source>
        <dbReference type="ARBA" id="ARBA00022801"/>
    </source>
</evidence>
<evidence type="ECO:0000256" key="7">
    <source>
        <dbReference type="RuleBase" id="RU362042"/>
    </source>
</evidence>
<keyword evidence="7" id="KW-0645">Protease</keyword>
<dbReference type="CDD" id="cd06530">
    <property type="entry name" value="S26_SPase_I"/>
    <property type="match status" value="1"/>
</dbReference>
<dbReference type="Pfam" id="PF10502">
    <property type="entry name" value="Peptidase_S26"/>
    <property type="match status" value="1"/>
</dbReference>
<evidence type="ECO:0000256" key="1">
    <source>
        <dbReference type="ARBA" id="ARBA00000677"/>
    </source>
</evidence>
<comment type="subcellular location">
    <subcellularLocation>
        <location evidence="2">Cell membrane</location>
        <topology evidence="2">Single-pass type II membrane protein</topology>
    </subcellularLocation>
    <subcellularLocation>
        <location evidence="7">Membrane</location>
        <topology evidence="7">Single-pass type II membrane protein</topology>
    </subcellularLocation>
</comment>
<evidence type="ECO:0000313" key="10">
    <source>
        <dbReference type="Proteomes" id="UP000183816"/>
    </source>
</evidence>
<dbReference type="Gene3D" id="2.10.109.10">
    <property type="entry name" value="Umud Fragment, subunit A"/>
    <property type="match status" value="1"/>
</dbReference>
<dbReference type="OrthoDB" id="9802919at2"/>
<keyword evidence="7" id="KW-1133">Transmembrane helix</keyword>
<dbReference type="EC" id="3.4.21.89" evidence="4 7"/>